<evidence type="ECO:0000313" key="3">
    <source>
        <dbReference type="Proteomes" id="UP001595821"/>
    </source>
</evidence>
<dbReference type="SUPFAM" id="SSF51905">
    <property type="entry name" value="FAD/NAD(P)-binding domain"/>
    <property type="match status" value="1"/>
</dbReference>
<organism evidence="2 3">
    <name type="scientific">Natribaculum luteum</name>
    <dbReference type="NCBI Taxonomy" id="1586232"/>
    <lineage>
        <taxon>Archaea</taxon>
        <taxon>Methanobacteriati</taxon>
        <taxon>Methanobacteriota</taxon>
        <taxon>Stenosarchaea group</taxon>
        <taxon>Halobacteria</taxon>
        <taxon>Halobacteriales</taxon>
        <taxon>Natrialbaceae</taxon>
        <taxon>Natribaculum</taxon>
    </lineage>
</organism>
<dbReference type="Gene3D" id="3.50.50.60">
    <property type="entry name" value="FAD/NAD(P)-binding domain"/>
    <property type="match status" value="1"/>
</dbReference>
<dbReference type="GO" id="GO:0016491">
    <property type="term" value="F:oxidoreductase activity"/>
    <property type="evidence" value="ECO:0007669"/>
    <property type="project" value="UniProtKB-KW"/>
</dbReference>
<dbReference type="Proteomes" id="UP001595821">
    <property type="component" value="Unassembled WGS sequence"/>
</dbReference>
<dbReference type="InterPro" id="IPR006076">
    <property type="entry name" value="FAD-dep_OxRdtase"/>
</dbReference>
<dbReference type="EC" id="1.-.-.-" evidence="2"/>
<dbReference type="Gene3D" id="3.30.9.10">
    <property type="entry name" value="D-Amino Acid Oxidase, subunit A, domain 2"/>
    <property type="match status" value="1"/>
</dbReference>
<evidence type="ECO:0000313" key="2">
    <source>
        <dbReference type="EMBL" id="MFC4248759.1"/>
    </source>
</evidence>
<evidence type="ECO:0000259" key="1">
    <source>
        <dbReference type="Pfam" id="PF01266"/>
    </source>
</evidence>
<dbReference type="RefSeq" id="WP_246976327.1">
    <property type="nucleotide sequence ID" value="NZ_CP095398.1"/>
</dbReference>
<reference evidence="2 3" key="1">
    <citation type="journal article" date="2014" name="Int. J. Syst. Evol. Microbiol.">
        <title>Complete genome sequence of Corynebacterium casei LMG S-19264T (=DSM 44701T), isolated from a smear-ripened cheese.</title>
        <authorList>
            <consortium name="US DOE Joint Genome Institute (JGI-PGF)"/>
            <person name="Walter F."/>
            <person name="Albersmeier A."/>
            <person name="Kalinowski J."/>
            <person name="Ruckert C."/>
        </authorList>
    </citation>
    <scope>NUCLEOTIDE SEQUENCE [LARGE SCALE GENOMIC DNA]</scope>
    <source>
        <strain evidence="2 3">IBRC-M 10912</strain>
    </source>
</reference>
<name>A0ABD5P3C0_9EURY</name>
<dbReference type="PANTHER" id="PTHR13847">
    <property type="entry name" value="SARCOSINE DEHYDROGENASE-RELATED"/>
    <property type="match status" value="1"/>
</dbReference>
<accession>A0ABD5P3C0</accession>
<protein>
    <submittedName>
        <fullName evidence="2">NAD(P)/FAD-dependent oxidoreductase</fullName>
        <ecNumber evidence="2">1.-.-.-</ecNumber>
    </submittedName>
</protein>
<keyword evidence="2" id="KW-0560">Oxidoreductase</keyword>
<sequence length="392" mass="42457">MDSTNAYDVIVVGGGVIGCAVARELAPDHDVLVLEAGSAGGEASPKASGLMAIVADLPEYPAAARHALEFFKSYDGTGQFEFTSRSAIHLVTAEEESWGREHAATKAAQGFDVTYLTAAEIENRYPGALVLDQFVGGVEFSQSGWLDPYTYTMTLKSEAEDEGVRYETGTEVTDIVIEDGSVTGVRVEGATIAADHVVCATGWRTRELLSEFVEVPVRPFRWQTVNLEVGREFGEEFPICWDRQSRMYWRPEHNGDLHVGGGTYFVEDSGDVRSTITESFRNAVATTIGERVQNIEDARFKSEDCCPTGDAATPDDHPIIDAPDGAPDGLVVAITGPVGGIMCSPFVSTAVRSIVTEETAPFPVEPFSLDRFEDLSAEFECDYVTGLQAPQR</sequence>
<comment type="caution">
    <text evidence="2">The sequence shown here is derived from an EMBL/GenBank/DDBJ whole genome shotgun (WGS) entry which is preliminary data.</text>
</comment>
<dbReference type="InterPro" id="IPR036188">
    <property type="entry name" value="FAD/NAD-bd_sf"/>
</dbReference>
<feature type="domain" description="FAD dependent oxidoreductase" evidence="1">
    <location>
        <begin position="8"/>
        <end position="347"/>
    </location>
</feature>
<dbReference type="AlphaFoldDB" id="A0ABD5P3C0"/>
<dbReference type="GeneID" id="71856032"/>
<gene>
    <name evidence="2" type="ORF">ACFOZ7_17820</name>
</gene>
<dbReference type="Pfam" id="PF01266">
    <property type="entry name" value="DAO"/>
    <property type="match status" value="1"/>
</dbReference>
<proteinExistence type="predicted"/>
<dbReference type="EMBL" id="JBHSDJ010000127">
    <property type="protein sequence ID" value="MFC4248759.1"/>
    <property type="molecule type" value="Genomic_DNA"/>
</dbReference>